<proteinExistence type="predicted"/>
<protein>
    <submittedName>
        <fullName evidence="2">Uncharacterized protein</fullName>
    </submittedName>
</protein>
<feature type="region of interest" description="Disordered" evidence="1">
    <location>
        <begin position="33"/>
        <end position="53"/>
    </location>
</feature>
<reference evidence="3" key="1">
    <citation type="journal article" date="2019" name="Int. J. Syst. Evol. Microbiol.">
        <title>The Global Catalogue of Microorganisms (GCM) 10K type strain sequencing project: providing services to taxonomists for standard genome sequencing and annotation.</title>
        <authorList>
            <consortium name="The Broad Institute Genomics Platform"/>
            <consortium name="The Broad Institute Genome Sequencing Center for Infectious Disease"/>
            <person name="Wu L."/>
            <person name="Ma J."/>
        </authorList>
    </citation>
    <scope>NUCLEOTIDE SEQUENCE [LARGE SCALE GENOMIC DNA]</scope>
    <source>
        <strain evidence="3">JCM 18324</strain>
    </source>
</reference>
<evidence type="ECO:0000313" key="2">
    <source>
        <dbReference type="EMBL" id="GAA4792911.1"/>
    </source>
</evidence>
<dbReference type="Pfam" id="PF19746">
    <property type="entry name" value="DUF6233"/>
    <property type="match status" value="1"/>
</dbReference>
<keyword evidence="3" id="KW-1185">Reference proteome</keyword>
<dbReference type="InterPro" id="IPR046200">
    <property type="entry name" value="DUF6233"/>
</dbReference>
<feature type="compositionally biased region" description="Basic and acidic residues" evidence="1">
    <location>
        <begin position="33"/>
        <end position="43"/>
    </location>
</feature>
<sequence>MSDLPPDLPRLRTLETWLVLALERVRARIADAERREAERRAGEAGRPPVPDWVVERGIGQGRRPLYVHTGDCHLAGGRRYPVSREAAARAVAEGVEACSHCRADAELGILE</sequence>
<evidence type="ECO:0000256" key="1">
    <source>
        <dbReference type="SAM" id="MobiDB-lite"/>
    </source>
</evidence>
<accession>A0ABP9BDJ7</accession>
<name>A0ABP9BDJ7_9ACTN</name>
<gene>
    <name evidence="2" type="ORF">GCM10023329_51390</name>
</gene>
<dbReference type="EMBL" id="BAABJV010000020">
    <property type="protein sequence ID" value="GAA4792911.1"/>
    <property type="molecule type" value="Genomic_DNA"/>
</dbReference>
<comment type="caution">
    <text evidence="2">The sequence shown here is derived from an EMBL/GenBank/DDBJ whole genome shotgun (WGS) entry which is preliminary data.</text>
</comment>
<evidence type="ECO:0000313" key="3">
    <source>
        <dbReference type="Proteomes" id="UP001501147"/>
    </source>
</evidence>
<organism evidence="2 3">
    <name type="scientific">Streptomyces sanyensis</name>
    <dbReference type="NCBI Taxonomy" id="568869"/>
    <lineage>
        <taxon>Bacteria</taxon>
        <taxon>Bacillati</taxon>
        <taxon>Actinomycetota</taxon>
        <taxon>Actinomycetes</taxon>
        <taxon>Kitasatosporales</taxon>
        <taxon>Streptomycetaceae</taxon>
        <taxon>Streptomyces</taxon>
    </lineage>
</organism>
<dbReference type="Proteomes" id="UP001501147">
    <property type="component" value="Unassembled WGS sequence"/>
</dbReference>
<dbReference type="RefSeq" id="WP_345615842.1">
    <property type="nucleotide sequence ID" value="NZ_BAABJV010000020.1"/>
</dbReference>